<dbReference type="Proteomes" id="UP001142372">
    <property type="component" value="Unassembled WGS sequence"/>
</dbReference>
<sequence length="496" mass="51606">MAEKERIDPAVLRISIAVIAGALAVIFDTTIVSVALHTLATDLHTSVDTIQWVSTGYLLALGVTIPIVGWAQQRVGGRRLWMLALTIFLLGSILCSLAWDAPSLITFRVVQGIGGGMMLPLMSTLVMQAAHGQNLGRIMSVVSLPAVLGPILGPVVGGAILSAFDWRWLFWVNVPFCILGLILAMRLIPRDAPGTRARLDVVGLLLLSPAMVGILYGLSNVARDGGFARADVFIPLIAGALLLAGFVVWGIRRGERALVDVRLFRHRPVASSSALLFLSGASLYGAMLLMPLYFQEVRGTDALGAGLLLVPQGIGTLISRATAGRLTDTIGARWVALVGFAIVGAATVPFALASATTNEWILMAALLVRGFGLGAVTIPLMTVAFIGLDRADVPHASILTRIAQQIGGSFGVALLAVILQSAAIGAHGLEGIADAFDVAFWWAVGFTVVAIGLSFFLPGRPPATPPAAAPARAAAPAVAPAGAAPEASGDTQVRPA</sequence>
<dbReference type="RefSeq" id="WP_271177611.1">
    <property type="nucleotide sequence ID" value="NZ_BAAAJO010000002.1"/>
</dbReference>
<evidence type="ECO:0000313" key="11">
    <source>
        <dbReference type="Proteomes" id="UP001142372"/>
    </source>
</evidence>
<feature type="transmembrane region" description="Helical" evidence="8">
    <location>
        <begin position="138"/>
        <end position="162"/>
    </location>
</feature>
<dbReference type="NCBIfam" id="TIGR00711">
    <property type="entry name" value="efflux_EmrB"/>
    <property type="match status" value="1"/>
</dbReference>
<evidence type="ECO:0000256" key="8">
    <source>
        <dbReference type="SAM" id="Phobius"/>
    </source>
</evidence>
<dbReference type="PANTHER" id="PTHR42718">
    <property type="entry name" value="MAJOR FACILITATOR SUPERFAMILY MULTIDRUG TRANSPORTER MFSC"/>
    <property type="match status" value="1"/>
</dbReference>
<keyword evidence="7 8" id="KW-0472">Membrane</keyword>
<dbReference type="GO" id="GO:0005886">
    <property type="term" value="C:plasma membrane"/>
    <property type="evidence" value="ECO:0007669"/>
    <property type="project" value="UniProtKB-SubCell"/>
</dbReference>
<dbReference type="GO" id="GO:0022857">
    <property type="term" value="F:transmembrane transporter activity"/>
    <property type="evidence" value="ECO:0007669"/>
    <property type="project" value="InterPro"/>
</dbReference>
<evidence type="ECO:0000313" key="10">
    <source>
        <dbReference type="EMBL" id="GLJ76958.1"/>
    </source>
</evidence>
<evidence type="ECO:0000256" key="7">
    <source>
        <dbReference type="ARBA" id="ARBA00023136"/>
    </source>
</evidence>
<feature type="transmembrane region" description="Helical" evidence="8">
    <location>
        <begin position="232"/>
        <end position="251"/>
    </location>
</feature>
<feature type="transmembrane region" description="Helical" evidence="8">
    <location>
        <begin position="80"/>
        <end position="99"/>
    </location>
</feature>
<feature type="transmembrane region" description="Helical" evidence="8">
    <location>
        <begin position="334"/>
        <end position="354"/>
    </location>
</feature>
<dbReference type="Pfam" id="PF07690">
    <property type="entry name" value="MFS_1"/>
    <property type="match status" value="1"/>
</dbReference>
<feature type="transmembrane region" description="Helical" evidence="8">
    <location>
        <begin position="201"/>
        <end position="220"/>
    </location>
</feature>
<dbReference type="InterPro" id="IPR020846">
    <property type="entry name" value="MFS_dom"/>
</dbReference>
<dbReference type="InterPro" id="IPR011701">
    <property type="entry name" value="MFS"/>
</dbReference>
<feature type="transmembrane region" description="Helical" evidence="8">
    <location>
        <begin position="272"/>
        <end position="290"/>
    </location>
</feature>
<feature type="transmembrane region" description="Helical" evidence="8">
    <location>
        <begin position="438"/>
        <end position="457"/>
    </location>
</feature>
<feature type="transmembrane region" description="Helical" evidence="8">
    <location>
        <begin position="168"/>
        <end position="189"/>
    </location>
</feature>
<feature type="transmembrane region" description="Helical" evidence="8">
    <location>
        <begin position="302"/>
        <end position="322"/>
    </location>
</feature>
<gene>
    <name evidence="10" type="ORF">GCM10017584_25320</name>
</gene>
<evidence type="ECO:0000256" key="4">
    <source>
        <dbReference type="ARBA" id="ARBA00022475"/>
    </source>
</evidence>
<reference evidence="10" key="2">
    <citation type="submission" date="2023-01" db="EMBL/GenBank/DDBJ databases">
        <authorList>
            <person name="Sun Q."/>
            <person name="Evtushenko L."/>
        </authorList>
    </citation>
    <scope>NUCLEOTIDE SEQUENCE</scope>
    <source>
        <strain evidence="10">VKM Ac-1401</strain>
    </source>
</reference>
<dbReference type="AlphaFoldDB" id="A0A9W6HBX8"/>
<feature type="transmembrane region" description="Helical" evidence="8">
    <location>
        <begin position="360"/>
        <end position="386"/>
    </location>
</feature>
<dbReference type="Gene3D" id="1.20.1250.20">
    <property type="entry name" value="MFS general substrate transporter like domains"/>
    <property type="match status" value="1"/>
</dbReference>
<feature type="transmembrane region" description="Helical" evidence="8">
    <location>
        <begin position="105"/>
        <end position="126"/>
    </location>
</feature>
<keyword evidence="4" id="KW-1003">Cell membrane</keyword>
<keyword evidence="3" id="KW-0813">Transport</keyword>
<comment type="similarity">
    <text evidence="2">Belongs to the major facilitator superfamily. EmrB family.</text>
</comment>
<evidence type="ECO:0000256" key="1">
    <source>
        <dbReference type="ARBA" id="ARBA00004651"/>
    </source>
</evidence>
<evidence type="ECO:0000256" key="2">
    <source>
        <dbReference type="ARBA" id="ARBA00008537"/>
    </source>
</evidence>
<dbReference type="PANTHER" id="PTHR42718:SF9">
    <property type="entry name" value="MAJOR FACILITATOR SUPERFAMILY MULTIDRUG TRANSPORTER MFSC"/>
    <property type="match status" value="1"/>
</dbReference>
<dbReference type="PROSITE" id="PS50850">
    <property type="entry name" value="MFS"/>
    <property type="match status" value="1"/>
</dbReference>
<organism evidence="10 11">
    <name type="scientific">Leifsonia poae</name>
    <dbReference type="NCBI Taxonomy" id="110933"/>
    <lineage>
        <taxon>Bacteria</taxon>
        <taxon>Bacillati</taxon>
        <taxon>Actinomycetota</taxon>
        <taxon>Actinomycetes</taxon>
        <taxon>Micrococcales</taxon>
        <taxon>Microbacteriaceae</taxon>
        <taxon>Leifsonia</taxon>
    </lineage>
</organism>
<evidence type="ECO:0000256" key="5">
    <source>
        <dbReference type="ARBA" id="ARBA00022692"/>
    </source>
</evidence>
<proteinExistence type="inferred from homology"/>
<evidence type="ECO:0000256" key="3">
    <source>
        <dbReference type="ARBA" id="ARBA00022448"/>
    </source>
</evidence>
<evidence type="ECO:0000256" key="6">
    <source>
        <dbReference type="ARBA" id="ARBA00022989"/>
    </source>
</evidence>
<dbReference type="InterPro" id="IPR004638">
    <property type="entry name" value="EmrB-like"/>
</dbReference>
<keyword evidence="6 8" id="KW-1133">Transmembrane helix</keyword>
<dbReference type="InterPro" id="IPR036259">
    <property type="entry name" value="MFS_trans_sf"/>
</dbReference>
<comment type="caution">
    <text evidence="10">The sequence shown here is derived from an EMBL/GenBank/DDBJ whole genome shotgun (WGS) entry which is preliminary data.</text>
</comment>
<protein>
    <submittedName>
        <fullName evidence="10">MFS transporter</fullName>
    </submittedName>
</protein>
<dbReference type="CDD" id="cd17503">
    <property type="entry name" value="MFS_LmrB_MDR_like"/>
    <property type="match status" value="1"/>
</dbReference>
<feature type="transmembrane region" description="Helical" evidence="8">
    <location>
        <begin position="406"/>
        <end position="426"/>
    </location>
</feature>
<feature type="domain" description="Major facilitator superfamily (MFS) profile" evidence="9">
    <location>
        <begin position="14"/>
        <end position="462"/>
    </location>
</feature>
<dbReference type="SUPFAM" id="SSF103473">
    <property type="entry name" value="MFS general substrate transporter"/>
    <property type="match status" value="1"/>
</dbReference>
<keyword evidence="11" id="KW-1185">Reference proteome</keyword>
<accession>A0A9W6HBX8</accession>
<feature type="transmembrane region" description="Helical" evidence="8">
    <location>
        <begin position="12"/>
        <end position="37"/>
    </location>
</feature>
<reference evidence="10" key="1">
    <citation type="journal article" date="2014" name="Int. J. Syst. Evol. Microbiol.">
        <title>Complete genome sequence of Corynebacterium casei LMG S-19264T (=DSM 44701T), isolated from a smear-ripened cheese.</title>
        <authorList>
            <consortium name="US DOE Joint Genome Institute (JGI-PGF)"/>
            <person name="Walter F."/>
            <person name="Albersmeier A."/>
            <person name="Kalinowski J."/>
            <person name="Ruckert C."/>
        </authorList>
    </citation>
    <scope>NUCLEOTIDE SEQUENCE</scope>
    <source>
        <strain evidence="10">VKM Ac-1401</strain>
    </source>
</reference>
<keyword evidence="5 8" id="KW-0812">Transmembrane</keyword>
<name>A0A9W6HBX8_9MICO</name>
<feature type="transmembrane region" description="Helical" evidence="8">
    <location>
        <begin position="49"/>
        <end position="68"/>
    </location>
</feature>
<dbReference type="Gene3D" id="1.20.1720.10">
    <property type="entry name" value="Multidrug resistance protein D"/>
    <property type="match status" value="1"/>
</dbReference>
<comment type="subcellular location">
    <subcellularLocation>
        <location evidence="1">Cell membrane</location>
        <topology evidence="1">Multi-pass membrane protein</topology>
    </subcellularLocation>
</comment>
<dbReference type="EMBL" id="BSEN01000012">
    <property type="protein sequence ID" value="GLJ76958.1"/>
    <property type="molecule type" value="Genomic_DNA"/>
</dbReference>
<evidence type="ECO:0000259" key="9">
    <source>
        <dbReference type="PROSITE" id="PS50850"/>
    </source>
</evidence>